<sequence>MTQSKLEAALNAAFNQCADVLQPLSDRQKQILLQVVLAAMQFEQEGQQPDCDRSAVAGETNSTSNPLEQLTSDEKQAFLSFLKQQESQNQPWKITLLNDWLEGRSSGGVQFIRERYGIQWLEQITPAQVATYLESNSSDGLKLKLGDRIEVTNGLWEWVQESGPCSREWFPCTVVSIRDATESNDAGSPLRDSSVNALGNSETSCILRFGDGTEYEMQGIYDWNRPNWRWLDG</sequence>
<keyword evidence="3" id="KW-1185">Reference proteome</keyword>
<feature type="region of interest" description="Disordered" evidence="1">
    <location>
        <begin position="48"/>
        <end position="69"/>
    </location>
</feature>
<reference evidence="2 3" key="1">
    <citation type="submission" date="2022-04" db="EMBL/GenBank/DDBJ databases">
        <title>Positive selection, recombination, and allopatry shape intraspecific diversity of widespread and dominant cyanobacteria.</title>
        <authorList>
            <person name="Wei J."/>
            <person name="Shu W."/>
            <person name="Hu C."/>
        </authorList>
    </citation>
    <scope>NUCLEOTIDE SEQUENCE [LARGE SCALE GENOMIC DNA]</scope>
    <source>
        <strain evidence="2 3">AS-A4</strain>
    </source>
</reference>
<proteinExistence type="predicted"/>
<evidence type="ECO:0008006" key="4">
    <source>
        <dbReference type="Google" id="ProtNLM"/>
    </source>
</evidence>
<gene>
    <name evidence="2" type="ORF">NDI38_10135</name>
</gene>
<dbReference type="RefSeq" id="WP_190448116.1">
    <property type="nucleotide sequence ID" value="NZ_JAMPLM010000007.1"/>
</dbReference>
<protein>
    <recommendedName>
        <fullName evidence="4">GUN4-like domain-containing protein</fullName>
    </recommendedName>
</protein>
<name>A0ABV0KHX5_9CYAN</name>
<feature type="compositionally biased region" description="Polar residues" evidence="1">
    <location>
        <begin position="59"/>
        <end position="69"/>
    </location>
</feature>
<dbReference type="EMBL" id="JAMPLM010000007">
    <property type="protein sequence ID" value="MEP1058795.1"/>
    <property type="molecule type" value="Genomic_DNA"/>
</dbReference>
<dbReference type="Proteomes" id="UP001476950">
    <property type="component" value="Unassembled WGS sequence"/>
</dbReference>
<organism evidence="2 3">
    <name type="scientific">Stenomitos frigidus AS-A4</name>
    <dbReference type="NCBI Taxonomy" id="2933935"/>
    <lineage>
        <taxon>Bacteria</taxon>
        <taxon>Bacillati</taxon>
        <taxon>Cyanobacteriota</taxon>
        <taxon>Cyanophyceae</taxon>
        <taxon>Leptolyngbyales</taxon>
        <taxon>Leptolyngbyaceae</taxon>
        <taxon>Stenomitos</taxon>
    </lineage>
</organism>
<evidence type="ECO:0000256" key="1">
    <source>
        <dbReference type="SAM" id="MobiDB-lite"/>
    </source>
</evidence>
<evidence type="ECO:0000313" key="2">
    <source>
        <dbReference type="EMBL" id="MEP1058795.1"/>
    </source>
</evidence>
<comment type="caution">
    <text evidence="2">The sequence shown here is derived from an EMBL/GenBank/DDBJ whole genome shotgun (WGS) entry which is preliminary data.</text>
</comment>
<accession>A0ABV0KHX5</accession>
<evidence type="ECO:0000313" key="3">
    <source>
        <dbReference type="Proteomes" id="UP001476950"/>
    </source>
</evidence>